<sequence length="102" mass="10936">DRAIVPTVCWEESPHSIHESFCMGKSCHDDLQISSRRFTVVVQGPALPGRLNWRLNLGRNCSSIRDLFSFWRAGTVSGAGKSSAVGPGKGIAGAHSASVVWA</sequence>
<gene>
    <name evidence="1" type="ORF">PoMZ_06124</name>
</gene>
<accession>A0A4P7NRJ0</accession>
<protein>
    <submittedName>
        <fullName evidence="1">Uncharacterized protein</fullName>
    </submittedName>
</protein>
<evidence type="ECO:0000313" key="1">
    <source>
        <dbReference type="EMBL" id="QBZ64426.1"/>
    </source>
</evidence>
<name>A0A4P7NRJ0_PYROR</name>
<evidence type="ECO:0000313" key="2">
    <source>
        <dbReference type="Proteomes" id="UP000294847"/>
    </source>
</evidence>
<feature type="non-terminal residue" evidence="1">
    <location>
        <position position="1"/>
    </location>
</feature>
<dbReference type="EMBL" id="CP034209">
    <property type="protein sequence ID" value="QBZ64426.1"/>
    <property type="molecule type" value="Genomic_DNA"/>
</dbReference>
<organism evidence="1 2">
    <name type="scientific">Pyricularia oryzae</name>
    <name type="common">Rice blast fungus</name>
    <name type="synonym">Magnaporthe oryzae</name>
    <dbReference type="NCBI Taxonomy" id="318829"/>
    <lineage>
        <taxon>Eukaryota</taxon>
        <taxon>Fungi</taxon>
        <taxon>Dikarya</taxon>
        <taxon>Ascomycota</taxon>
        <taxon>Pezizomycotina</taxon>
        <taxon>Sordariomycetes</taxon>
        <taxon>Sordariomycetidae</taxon>
        <taxon>Magnaporthales</taxon>
        <taxon>Pyriculariaceae</taxon>
        <taxon>Pyricularia</taxon>
    </lineage>
</organism>
<dbReference type="Proteomes" id="UP000294847">
    <property type="component" value="Chromosome 6"/>
</dbReference>
<reference evidence="1 2" key="1">
    <citation type="journal article" date="2019" name="Mol. Biol. Evol.">
        <title>Blast fungal genomes show frequent chromosomal changes, gene gains and losses, and effector gene turnover.</title>
        <authorList>
            <person name="Gomez Luciano L.B."/>
            <person name="Jason Tsai I."/>
            <person name="Chuma I."/>
            <person name="Tosa Y."/>
            <person name="Chen Y.H."/>
            <person name="Li J.Y."/>
            <person name="Li M.Y."/>
            <person name="Jade Lu M.Y."/>
            <person name="Nakayashiki H."/>
            <person name="Li W.H."/>
        </authorList>
    </citation>
    <scope>NUCLEOTIDE SEQUENCE [LARGE SCALE GENOMIC DNA]</scope>
    <source>
        <strain evidence="1">MZ5-1-6</strain>
    </source>
</reference>
<proteinExistence type="predicted"/>
<dbReference type="AlphaFoldDB" id="A0A4P7NRJ0"/>